<evidence type="ECO:0000313" key="3">
    <source>
        <dbReference type="Proteomes" id="UP001597544"/>
    </source>
</evidence>
<dbReference type="Gene3D" id="3.40.50.2000">
    <property type="entry name" value="Glycogen Phosphorylase B"/>
    <property type="match status" value="2"/>
</dbReference>
<keyword evidence="2" id="KW-0328">Glycosyltransferase</keyword>
<proteinExistence type="predicted"/>
<dbReference type="SUPFAM" id="SSF53756">
    <property type="entry name" value="UDP-Glycosyltransferase/glycogen phosphorylase"/>
    <property type="match status" value="1"/>
</dbReference>
<keyword evidence="2" id="KW-0808">Transferase</keyword>
<sequence>MKITLFYHSILSDWNHGNAHFLRGVVRELEERGHQVKVYEPENGWSLQNLIEGYGKEKLDELKEYYPNISTNFYSPESINLNEVLYDADLVLVHEWNEHDLVKRIGEHRANGGKYKLVFHDTHHRAVTERESMAKYDLRHYDGVLAFGQKIRDLYLEEGWTQKAWTWHEAADTAVFFPHDKKEPEGDLIWIGNWGDEERTAELHEFLINPVKELGLKAKIYGVRYPEHARKALAEAGIAYGGWLPNYKAAEEFAKYKVTVHVPRRPYVEALPGIPTIRPFEALACGIPLISSPWDDAEHLFTPGKDFLVARNGEEMKQHLQTIINNPEKAKEVAAHGLATIQSRHTCAHRVNELEKVCEELGIAKSKIYLTQKEKSLHEA</sequence>
<dbReference type="PANTHER" id="PTHR12526">
    <property type="entry name" value="GLYCOSYLTRANSFERASE"/>
    <property type="match status" value="1"/>
</dbReference>
<accession>A0ABW5IN61</accession>
<dbReference type="Proteomes" id="UP001597544">
    <property type="component" value="Unassembled WGS sequence"/>
</dbReference>
<dbReference type="RefSeq" id="WP_377508479.1">
    <property type="nucleotide sequence ID" value="NZ_JBHULU010000020.1"/>
</dbReference>
<gene>
    <name evidence="2" type="ORF">ACFSRY_13510</name>
</gene>
<comment type="caution">
    <text evidence="2">The sequence shown here is derived from an EMBL/GenBank/DDBJ whole genome shotgun (WGS) entry which is preliminary data.</text>
</comment>
<keyword evidence="3" id="KW-1185">Reference proteome</keyword>
<evidence type="ECO:0000313" key="2">
    <source>
        <dbReference type="EMBL" id="MFD2514888.1"/>
    </source>
</evidence>
<evidence type="ECO:0000259" key="1">
    <source>
        <dbReference type="Pfam" id="PF13524"/>
    </source>
</evidence>
<dbReference type="InterPro" id="IPR055259">
    <property type="entry name" value="YkvP/CgeB_Glyco_trans-like"/>
</dbReference>
<dbReference type="GO" id="GO:0016757">
    <property type="term" value="F:glycosyltransferase activity"/>
    <property type="evidence" value="ECO:0007669"/>
    <property type="project" value="UniProtKB-KW"/>
</dbReference>
<name>A0ABW5IN61_9BACT</name>
<dbReference type="EC" id="2.4.-.-" evidence="2"/>
<feature type="domain" description="Spore protein YkvP/CgeB glycosyl transferase-like" evidence="1">
    <location>
        <begin position="205"/>
        <end position="355"/>
    </location>
</feature>
<reference evidence="3" key="1">
    <citation type="journal article" date="2019" name="Int. J. Syst. Evol. Microbiol.">
        <title>The Global Catalogue of Microorganisms (GCM) 10K type strain sequencing project: providing services to taxonomists for standard genome sequencing and annotation.</title>
        <authorList>
            <consortium name="The Broad Institute Genomics Platform"/>
            <consortium name="The Broad Institute Genome Sequencing Center for Infectious Disease"/>
            <person name="Wu L."/>
            <person name="Ma J."/>
        </authorList>
    </citation>
    <scope>NUCLEOTIDE SEQUENCE [LARGE SCALE GENOMIC DNA]</scope>
    <source>
        <strain evidence="3">KCTC 42498</strain>
    </source>
</reference>
<dbReference type="CDD" id="cd03801">
    <property type="entry name" value="GT4_PimA-like"/>
    <property type="match status" value="1"/>
</dbReference>
<dbReference type="Pfam" id="PF13524">
    <property type="entry name" value="Glyco_trans_1_2"/>
    <property type="match status" value="1"/>
</dbReference>
<dbReference type="EMBL" id="JBHULU010000020">
    <property type="protein sequence ID" value="MFD2514888.1"/>
    <property type="molecule type" value="Genomic_DNA"/>
</dbReference>
<organism evidence="2 3">
    <name type="scientific">Pontibacter locisalis</name>
    <dbReference type="NCBI Taxonomy" id="1719035"/>
    <lineage>
        <taxon>Bacteria</taxon>
        <taxon>Pseudomonadati</taxon>
        <taxon>Bacteroidota</taxon>
        <taxon>Cytophagia</taxon>
        <taxon>Cytophagales</taxon>
        <taxon>Hymenobacteraceae</taxon>
        <taxon>Pontibacter</taxon>
    </lineage>
</organism>
<dbReference type="PANTHER" id="PTHR12526:SF630">
    <property type="entry name" value="GLYCOSYLTRANSFERASE"/>
    <property type="match status" value="1"/>
</dbReference>
<protein>
    <submittedName>
        <fullName evidence="2">Glycosyltransferase</fullName>
        <ecNumber evidence="2">2.4.-.-</ecNumber>
    </submittedName>
</protein>